<organism evidence="6 7">
    <name type="scientific">Larinioides sclopetarius</name>
    <dbReference type="NCBI Taxonomy" id="280406"/>
    <lineage>
        <taxon>Eukaryota</taxon>
        <taxon>Metazoa</taxon>
        <taxon>Ecdysozoa</taxon>
        <taxon>Arthropoda</taxon>
        <taxon>Chelicerata</taxon>
        <taxon>Arachnida</taxon>
        <taxon>Araneae</taxon>
        <taxon>Araneomorphae</taxon>
        <taxon>Entelegynae</taxon>
        <taxon>Araneoidea</taxon>
        <taxon>Araneidae</taxon>
        <taxon>Larinioides</taxon>
    </lineage>
</organism>
<feature type="compositionally biased region" description="Polar residues" evidence="5">
    <location>
        <begin position="201"/>
        <end position="211"/>
    </location>
</feature>
<name>A0AAV1ZE20_9ARAC</name>
<dbReference type="SMART" id="SM00175">
    <property type="entry name" value="RAB"/>
    <property type="match status" value="1"/>
</dbReference>
<dbReference type="AlphaFoldDB" id="A0AAV1ZE20"/>
<dbReference type="SUPFAM" id="SSF52540">
    <property type="entry name" value="P-loop containing nucleoside triphosphate hydrolases"/>
    <property type="match status" value="1"/>
</dbReference>
<keyword evidence="7" id="KW-1185">Reference proteome</keyword>
<evidence type="ECO:0000256" key="5">
    <source>
        <dbReference type="SAM" id="MobiDB-lite"/>
    </source>
</evidence>
<dbReference type="SMART" id="SM00174">
    <property type="entry name" value="RHO"/>
    <property type="match status" value="1"/>
</dbReference>
<dbReference type="PROSITE" id="PS51421">
    <property type="entry name" value="RAS"/>
    <property type="match status" value="1"/>
</dbReference>
<dbReference type="Gene3D" id="3.40.50.300">
    <property type="entry name" value="P-loop containing nucleotide triphosphate hydrolases"/>
    <property type="match status" value="1"/>
</dbReference>
<dbReference type="InterPro" id="IPR027417">
    <property type="entry name" value="P-loop_NTPase"/>
</dbReference>
<keyword evidence="3" id="KW-0378">Hydrolase</keyword>
<dbReference type="NCBIfam" id="TIGR00231">
    <property type="entry name" value="small_GTP"/>
    <property type="match status" value="1"/>
</dbReference>
<protein>
    <recommendedName>
        <fullName evidence="2">small monomeric GTPase</fullName>
        <ecNumber evidence="2">3.6.5.2</ecNumber>
    </recommendedName>
</protein>
<dbReference type="Proteomes" id="UP001497382">
    <property type="component" value="Unassembled WGS sequence"/>
</dbReference>
<accession>A0AAV1ZE20</accession>
<evidence type="ECO:0000313" key="6">
    <source>
        <dbReference type="EMBL" id="CAL1269758.1"/>
    </source>
</evidence>
<dbReference type="EMBL" id="CAXIEN010000043">
    <property type="protein sequence ID" value="CAL1269758.1"/>
    <property type="molecule type" value="Genomic_DNA"/>
</dbReference>
<dbReference type="InterPro" id="IPR005225">
    <property type="entry name" value="Small_GTP-bd"/>
</dbReference>
<dbReference type="Pfam" id="PF00071">
    <property type="entry name" value="Ras"/>
    <property type="match status" value="1"/>
</dbReference>
<proteinExistence type="inferred from homology"/>
<comment type="similarity">
    <text evidence="1">Belongs to the small GTPase superfamily. Ras family.</text>
</comment>
<dbReference type="PROSITE" id="PS51419">
    <property type="entry name" value="RAB"/>
    <property type="match status" value="1"/>
</dbReference>
<evidence type="ECO:0000256" key="2">
    <source>
        <dbReference type="ARBA" id="ARBA00011984"/>
    </source>
</evidence>
<comment type="catalytic activity">
    <reaction evidence="4">
        <text>GTP + H2O = GDP + phosphate + H(+)</text>
        <dbReference type="Rhea" id="RHEA:19669"/>
        <dbReference type="ChEBI" id="CHEBI:15377"/>
        <dbReference type="ChEBI" id="CHEBI:15378"/>
        <dbReference type="ChEBI" id="CHEBI:37565"/>
        <dbReference type="ChEBI" id="CHEBI:43474"/>
        <dbReference type="ChEBI" id="CHEBI:58189"/>
        <dbReference type="EC" id="3.6.5.2"/>
    </reaction>
</comment>
<evidence type="ECO:0000256" key="1">
    <source>
        <dbReference type="ARBA" id="ARBA00008344"/>
    </source>
</evidence>
<dbReference type="GO" id="GO:0005525">
    <property type="term" value="F:GTP binding"/>
    <property type="evidence" value="ECO:0007669"/>
    <property type="project" value="InterPro"/>
</dbReference>
<gene>
    <name evidence="6" type="ORF">LARSCL_LOCUS4914</name>
</gene>
<dbReference type="PRINTS" id="PR00449">
    <property type="entry name" value="RASTRNSFRMNG"/>
</dbReference>
<dbReference type="PANTHER" id="PTHR45704">
    <property type="entry name" value="RAS-LIKE FAMILY MEMBER 11"/>
    <property type="match status" value="1"/>
</dbReference>
<dbReference type="SMART" id="SM00173">
    <property type="entry name" value="RAS"/>
    <property type="match status" value="1"/>
</dbReference>
<evidence type="ECO:0000256" key="3">
    <source>
        <dbReference type="ARBA" id="ARBA00022801"/>
    </source>
</evidence>
<dbReference type="EC" id="3.6.5.2" evidence="2"/>
<comment type="caution">
    <text evidence="6">The sequence shown here is derived from an EMBL/GenBank/DDBJ whole genome shotgun (WGS) entry which is preliminary data.</text>
</comment>
<evidence type="ECO:0000256" key="4">
    <source>
        <dbReference type="ARBA" id="ARBA00048098"/>
    </source>
</evidence>
<reference evidence="6 7" key="1">
    <citation type="submission" date="2024-04" db="EMBL/GenBank/DDBJ databases">
        <authorList>
            <person name="Rising A."/>
            <person name="Reimegard J."/>
            <person name="Sonavane S."/>
            <person name="Akerstrom W."/>
            <person name="Nylinder S."/>
            <person name="Hedman E."/>
            <person name="Kallberg Y."/>
        </authorList>
    </citation>
    <scope>NUCLEOTIDE SEQUENCE [LARGE SCALE GENOMIC DNA]</scope>
</reference>
<dbReference type="GO" id="GO:0003925">
    <property type="term" value="F:G protein activity"/>
    <property type="evidence" value="ECO:0007669"/>
    <property type="project" value="UniProtKB-EC"/>
</dbReference>
<evidence type="ECO:0000313" key="7">
    <source>
        <dbReference type="Proteomes" id="UP001497382"/>
    </source>
</evidence>
<dbReference type="InterPro" id="IPR001806">
    <property type="entry name" value="Small_GTPase"/>
</dbReference>
<sequence>MAGKSSTTRKGLQFLRLGHTSKPLNFRIVVMGAEDVGKTALIVRYLTKKFLHEYIRGELLTYDRRVTVDDKEFSLFFIDTPGTNTLANLEKQEIMENVDGYVIVYSITDRKSFMTSKEMLRSLHHGFEIVGHSPVCLIGNKLDLNHMTKVTQEEGESVSKFYPNVEFRECSAAEGVKSVEFAFNEFLKTVARSKDSKKHINSNSLTVSKSPSPRRHSAGNSALSHWWRRPRSSSACEHNRQDRTYTM</sequence>
<feature type="region of interest" description="Disordered" evidence="5">
    <location>
        <begin position="198"/>
        <end position="226"/>
    </location>
</feature>
<dbReference type="InterPro" id="IPR051065">
    <property type="entry name" value="Ras-related_GTPase"/>
</dbReference>